<dbReference type="AlphaFoldDB" id="A0A9D4MYZ8"/>
<dbReference type="Proteomes" id="UP000828390">
    <property type="component" value="Unassembled WGS sequence"/>
</dbReference>
<protein>
    <recommendedName>
        <fullName evidence="3">C2H2-type domain-containing protein</fullName>
    </recommendedName>
</protein>
<comment type="caution">
    <text evidence="1">The sequence shown here is derived from an EMBL/GenBank/DDBJ whole genome shotgun (WGS) entry which is preliminary data.</text>
</comment>
<reference evidence="1" key="2">
    <citation type="submission" date="2020-11" db="EMBL/GenBank/DDBJ databases">
        <authorList>
            <person name="McCartney M.A."/>
            <person name="Auch B."/>
            <person name="Kono T."/>
            <person name="Mallez S."/>
            <person name="Becker A."/>
            <person name="Gohl D.M."/>
            <person name="Silverstein K.A.T."/>
            <person name="Koren S."/>
            <person name="Bechman K.B."/>
            <person name="Herman A."/>
            <person name="Abrahante J.E."/>
            <person name="Garbe J."/>
        </authorList>
    </citation>
    <scope>NUCLEOTIDE SEQUENCE</scope>
    <source>
        <strain evidence="1">Duluth1</strain>
        <tissue evidence="1">Whole animal</tissue>
    </source>
</reference>
<evidence type="ECO:0000313" key="2">
    <source>
        <dbReference type="Proteomes" id="UP000828390"/>
    </source>
</evidence>
<gene>
    <name evidence="1" type="ORF">DPMN_009100</name>
</gene>
<evidence type="ECO:0000313" key="1">
    <source>
        <dbReference type="EMBL" id="KAH3885111.1"/>
    </source>
</evidence>
<evidence type="ECO:0008006" key="3">
    <source>
        <dbReference type="Google" id="ProtNLM"/>
    </source>
</evidence>
<reference evidence="1" key="1">
    <citation type="journal article" date="2019" name="bioRxiv">
        <title>The Genome of the Zebra Mussel, Dreissena polymorpha: A Resource for Invasive Species Research.</title>
        <authorList>
            <person name="McCartney M.A."/>
            <person name="Auch B."/>
            <person name="Kono T."/>
            <person name="Mallez S."/>
            <person name="Zhang Y."/>
            <person name="Obille A."/>
            <person name="Becker A."/>
            <person name="Abrahante J.E."/>
            <person name="Garbe J."/>
            <person name="Badalamenti J.P."/>
            <person name="Herman A."/>
            <person name="Mangelson H."/>
            <person name="Liachko I."/>
            <person name="Sullivan S."/>
            <person name="Sone E.D."/>
            <person name="Koren S."/>
            <person name="Silverstein K.A.T."/>
            <person name="Beckman K.B."/>
            <person name="Gohl D.M."/>
        </authorList>
    </citation>
    <scope>NUCLEOTIDE SEQUENCE</scope>
    <source>
        <strain evidence="1">Duluth1</strain>
        <tissue evidence="1">Whole animal</tissue>
    </source>
</reference>
<accession>A0A9D4MYZ8</accession>
<name>A0A9D4MYZ8_DREPO</name>
<organism evidence="1 2">
    <name type="scientific">Dreissena polymorpha</name>
    <name type="common">Zebra mussel</name>
    <name type="synonym">Mytilus polymorpha</name>
    <dbReference type="NCBI Taxonomy" id="45954"/>
    <lineage>
        <taxon>Eukaryota</taxon>
        <taxon>Metazoa</taxon>
        <taxon>Spiralia</taxon>
        <taxon>Lophotrochozoa</taxon>
        <taxon>Mollusca</taxon>
        <taxon>Bivalvia</taxon>
        <taxon>Autobranchia</taxon>
        <taxon>Heteroconchia</taxon>
        <taxon>Euheterodonta</taxon>
        <taxon>Imparidentia</taxon>
        <taxon>Neoheterodontei</taxon>
        <taxon>Myida</taxon>
        <taxon>Dreissenoidea</taxon>
        <taxon>Dreissenidae</taxon>
        <taxon>Dreissena</taxon>
    </lineage>
</organism>
<sequence>MKGTEANYQPEQCFDGGCSDHPPHMHCPFCVKSDCYTDPVILKAHYRVKHVDKGIEFAGMFYMVSNS</sequence>
<keyword evidence="2" id="KW-1185">Reference proteome</keyword>
<dbReference type="EMBL" id="JAIWYP010000001">
    <property type="protein sequence ID" value="KAH3885111.1"/>
    <property type="molecule type" value="Genomic_DNA"/>
</dbReference>
<proteinExistence type="predicted"/>